<evidence type="ECO:0000313" key="5">
    <source>
        <dbReference type="Proteomes" id="UP001108240"/>
    </source>
</evidence>
<dbReference type="PANTHER" id="PTHR38709">
    <property type="entry name" value="SI:CH73-193C12.2-RELATED"/>
    <property type="match status" value="1"/>
</dbReference>
<dbReference type="GeneTree" id="ENSGT00640000091774"/>
<evidence type="ECO:0000256" key="2">
    <source>
        <dbReference type="SAM" id="MobiDB-lite"/>
    </source>
</evidence>
<dbReference type="PANTHER" id="PTHR38709:SF1">
    <property type="entry name" value="DREBRIN"/>
    <property type="match status" value="1"/>
</dbReference>
<reference evidence="4" key="1">
    <citation type="submission" date="2025-08" db="UniProtKB">
        <authorList>
            <consortium name="Ensembl"/>
        </authorList>
    </citation>
    <scope>IDENTIFICATION</scope>
</reference>
<keyword evidence="1" id="KW-0175">Coiled coil</keyword>
<organism evidence="4 5">
    <name type="scientific">Cyprinus carpio carpio</name>
    <dbReference type="NCBI Taxonomy" id="630221"/>
    <lineage>
        <taxon>Eukaryota</taxon>
        <taxon>Metazoa</taxon>
        <taxon>Chordata</taxon>
        <taxon>Craniata</taxon>
        <taxon>Vertebrata</taxon>
        <taxon>Euteleostomi</taxon>
        <taxon>Actinopterygii</taxon>
        <taxon>Neopterygii</taxon>
        <taxon>Teleostei</taxon>
        <taxon>Ostariophysi</taxon>
        <taxon>Cypriniformes</taxon>
        <taxon>Cyprinidae</taxon>
        <taxon>Cyprininae</taxon>
        <taxon>Cyprinus</taxon>
    </lineage>
</organism>
<protein>
    <submittedName>
        <fullName evidence="4">Zgc:171459</fullName>
    </submittedName>
</protein>
<dbReference type="AlphaFoldDB" id="A0A8C1BC11"/>
<dbReference type="GO" id="GO:0005856">
    <property type="term" value="C:cytoskeleton"/>
    <property type="evidence" value="ECO:0007669"/>
    <property type="project" value="TreeGrafter"/>
</dbReference>
<sequence length="660" mass="75714">MDSASTSSKLIYKMSTEDITKLIQLRSSNSALFDGRKNSSKTAWSAILREMGLEEKMTTEQMAKKWENLKARYKDAKYPPAGVEKNPTCWKWFNLMDEALGEEFDETVSQQVITSEADNDSAPHPSKKLRQIKVGREILEFLEEEGTSVNVPPASKLDLVKRGRQKGKQTTQTHSLDIMRSKLQRERQLLEKELGGLDREKALLERERALANRERAALQRDRAQVEKDKAAVNRDKASLEQDRARLQKDREALARDRAALERDRKSPHITNHVKSSLGCNGLDCTHEKNRERLIFLLEKLEGNNLIAFVCLLKTGKAVKKYCPQAVVEEVKENNNIHGITVCLIRGVWPPLSLSEMAQPSQQWSHKDTEALIRWRMGHGYLFSGWRNACRNGWELFIQETKSNLDGNITSQRAKRKWENLKCKYKVLKALAKDVETVKPESWRWFRLMEKAVDGDPTDADPPKPTLLTNLADESECAAQPSKKMYQVEMGSDILELLTHSVIEVNTQATVADEGPSSDTAESVKGRSIKKSPPETQDELQFERTKLRRERQLLEKEHADLDRERVLLEREKAIAEREKTALERDRAQLVKDRAAIDRERASLEQDRARLEGDRAALERDRETFTAMALDTNSTGHTEPDSPFAEDRKRLIFLFEKLIERF</sequence>
<evidence type="ECO:0000259" key="3">
    <source>
        <dbReference type="Pfam" id="PF13837"/>
    </source>
</evidence>
<accession>A0A8C1BC11</accession>
<dbReference type="InterPro" id="IPR044822">
    <property type="entry name" value="Myb_DNA-bind_4"/>
</dbReference>
<keyword evidence="5" id="KW-1185">Reference proteome</keyword>
<dbReference type="Proteomes" id="UP001108240">
    <property type="component" value="Unplaced"/>
</dbReference>
<dbReference type="Ensembl" id="ENSCCRT00000031863.2">
    <property type="protein sequence ID" value="ENSCCRP00000029373.2"/>
    <property type="gene ID" value="ENSCCRG00000015835.2"/>
</dbReference>
<proteinExistence type="predicted"/>
<dbReference type="Pfam" id="PF13837">
    <property type="entry name" value="Myb_DNA-bind_4"/>
    <property type="match status" value="1"/>
</dbReference>
<reference evidence="4" key="2">
    <citation type="submission" date="2025-09" db="UniProtKB">
        <authorList>
            <consortium name="Ensembl"/>
        </authorList>
    </citation>
    <scope>IDENTIFICATION</scope>
</reference>
<evidence type="ECO:0000256" key="1">
    <source>
        <dbReference type="SAM" id="Coils"/>
    </source>
</evidence>
<evidence type="ECO:0000313" key="4">
    <source>
        <dbReference type="Ensembl" id="ENSCCRP00000029373.2"/>
    </source>
</evidence>
<feature type="region of interest" description="Disordered" evidence="2">
    <location>
        <begin position="508"/>
        <end position="538"/>
    </location>
</feature>
<name>A0A8C1BC11_CYPCA</name>
<feature type="coiled-coil region" evidence="1">
    <location>
        <begin position="180"/>
        <end position="263"/>
    </location>
</feature>
<feature type="domain" description="Myb/SANT-like DNA-binding" evidence="3">
    <location>
        <begin position="15"/>
        <end position="98"/>
    </location>
</feature>
<dbReference type="Gene3D" id="1.10.10.60">
    <property type="entry name" value="Homeodomain-like"/>
    <property type="match status" value="1"/>
</dbReference>